<dbReference type="SUPFAM" id="SSF56112">
    <property type="entry name" value="Protein kinase-like (PK-like)"/>
    <property type="match status" value="1"/>
</dbReference>
<dbReference type="Pfam" id="PF00069">
    <property type="entry name" value="Pkinase"/>
    <property type="match status" value="1"/>
</dbReference>
<proteinExistence type="predicted"/>
<dbReference type="InterPro" id="IPR020635">
    <property type="entry name" value="Tyr_kinase_cat_dom"/>
</dbReference>
<evidence type="ECO:0000256" key="2">
    <source>
        <dbReference type="ARBA" id="ARBA00022679"/>
    </source>
</evidence>
<dbReference type="InterPro" id="IPR011009">
    <property type="entry name" value="Kinase-like_dom_sf"/>
</dbReference>
<feature type="region of interest" description="Disordered" evidence="7">
    <location>
        <begin position="460"/>
        <end position="508"/>
    </location>
</feature>
<evidence type="ECO:0000259" key="9">
    <source>
        <dbReference type="PROSITE" id="PS50011"/>
    </source>
</evidence>
<evidence type="ECO:0000256" key="7">
    <source>
        <dbReference type="SAM" id="MobiDB-lite"/>
    </source>
</evidence>
<dbReference type="PANTHER" id="PTHR43289">
    <property type="entry name" value="MITOGEN-ACTIVATED PROTEIN KINASE KINASE KINASE 20-RELATED"/>
    <property type="match status" value="1"/>
</dbReference>
<evidence type="ECO:0000313" key="10">
    <source>
        <dbReference type="EMBL" id="EFO80845.1"/>
    </source>
</evidence>
<reference evidence="10 11" key="1">
    <citation type="journal article" date="2011" name="J. Bacteriol.">
        <title>Draft genome sequence of the anoxygenic filamentous phototrophic bacterium Oscillochloris trichoides subsp. DG-6.</title>
        <authorList>
            <person name="Kuznetsov B.B."/>
            <person name="Ivanovsky R.N."/>
            <person name="Keppen O.I."/>
            <person name="Sukhacheva M.V."/>
            <person name="Bumazhkin B.K."/>
            <person name="Patutina E.O."/>
            <person name="Beletsky A.V."/>
            <person name="Mardanov A.V."/>
            <person name="Baslerov R.V."/>
            <person name="Panteleeva A.N."/>
            <person name="Kolganova T.V."/>
            <person name="Ravin N.V."/>
            <person name="Skryabin K.G."/>
        </authorList>
    </citation>
    <scope>NUCLEOTIDE SEQUENCE [LARGE SCALE GENOMIC DNA]</scope>
    <source>
        <strain evidence="10 11">DG-6</strain>
    </source>
</reference>
<feature type="compositionally biased region" description="Low complexity" evidence="7">
    <location>
        <begin position="467"/>
        <end position="493"/>
    </location>
</feature>
<evidence type="ECO:0000256" key="5">
    <source>
        <dbReference type="ARBA" id="ARBA00022840"/>
    </source>
</evidence>
<name>E1IDG8_9CHLR</name>
<evidence type="ECO:0000256" key="1">
    <source>
        <dbReference type="ARBA" id="ARBA00012513"/>
    </source>
</evidence>
<keyword evidence="8" id="KW-1133">Transmembrane helix</keyword>
<dbReference type="GO" id="GO:0004713">
    <property type="term" value="F:protein tyrosine kinase activity"/>
    <property type="evidence" value="ECO:0007669"/>
    <property type="project" value="InterPro"/>
</dbReference>
<organism evidence="10 11">
    <name type="scientific">Oscillochloris trichoides DG-6</name>
    <dbReference type="NCBI Taxonomy" id="765420"/>
    <lineage>
        <taxon>Bacteria</taxon>
        <taxon>Bacillati</taxon>
        <taxon>Chloroflexota</taxon>
        <taxon>Chloroflexia</taxon>
        <taxon>Chloroflexales</taxon>
        <taxon>Chloroflexineae</taxon>
        <taxon>Oscillochloridaceae</taxon>
        <taxon>Oscillochloris</taxon>
    </lineage>
</organism>
<keyword evidence="2" id="KW-0808">Transferase</keyword>
<keyword evidence="8" id="KW-0812">Transmembrane</keyword>
<accession>E1IDG8</accession>
<dbReference type="GO" id="GO:0005524">
    <property type="term" value="F:ATP binding"/>
    <property type="evidence" value="ECO:0007669"/>
    <property type="project" value="UniProtKB-UniRule"/>
</dbReference>
<dbReference type="AlphaFoldDB" id="E1IDG8"/>
<dbReference type="STRING" id="765420.OSCT_1369"/>
<evidence type="ECO:0000256" key="3">
    <source>
        <dbReference type="ARBA" id="ARBA00022741"/>
    </source>
</evidence>
<dbReference type="PANTHER" id="PTHR43289:SF6">
    <property type="entry name" value="SERINE_THREONINE-PROTEIN KINASE NEKL-3"/>
    <property type="match status" value="1"/>
</dbReference>
<dbReference type="EMBL" id="ADVR01000040">
    <property type="protein sequence ID" value="EFO80845.1"/>
    <property type="molecule type" value="Genomic_DNA"/>
</dbReference>
<protein>
    <recommendedName>
        <fullName evidence="1">non-specific serine/threonine protein kinase</fullName>
        <ecNumber evidence="1">2.7.11.1</ecNumber>
    </recommendedName>
</protein>
<dbReference type="InterPro" id="IPR008266">
    <property type="entry name" value="Tyr_kinase_AS"/>
</dbReference>
<dbReference type="PROSITE" id="PS00109">
    <property type="entry name" value="PROTEIN_KINASE_TYR"/>
    <property type="match status" value="1"/>
</dbReference>
<dbReference type="Gene3D" id="1.10.510.10">
    <property type="entry name" value="Transferase(Phosphotransferase) domain 1"/>
    <property type="match status" value="1"/>
</dbReference>
<dbReference type="GO" id="GO:0004674">
    <property type="term" value="F:protein serine/threonine kinase activity"/>
    <property type="evidence" value="ECO:0007669"/>
    <property type="project" value="UniProtKB-EC"/>
</dbReference>
<comment type="caution">
    <text evidence="10">The sequence shown here is derived from an EMBL/GenBank/DDBJ whole genome shotgun (WGS) entry which is preliminary data.</text>
</comment>
<evidence type="ECO:0000256" key="4">
    <source>
        <dbReference type="ARBA" id="ARBA00022777"/>
    </source>
</evidence>
<feature type="domain" description="Protein kinase" evidence="9">
    <location>
        <begin position="10"/>
        <end position="268"/>
    </location>
</feature>
<dbReference type="Proteomes" id="UP000054010">
    <property type="component" value="Unassembled WGS sequence"/>
</dbReference>
<keyword evidence="11" id="KW-1185">Reference proteome</keyword>
<dbReference type="CDD" id="cd14014">
    <property type="entry name" value="STKc_PknB_like"/>
    <property type="match status" value="1"/>
</dbReference>
<keyword evidence="3 6" id="KW-0547">Nucleotide-binding</keyword>
<dbReference type="EC" id="2.7.11.1" evidence="1"/>
<keyword evidence="8" id="KW-0472">Membrane</keyword>
<gene>
    <name evidence="10" type="ORF">OSCT_1369</name>
</gene>
<evidence type="ECO:0000313" key="11">
    <source>
        <dbReference type="Proteomes" id="UP000054010"/>
    </source>
</evidence>
<dbReference type="PROSITE" id="PS00107">
    <property type="entry name" value="PROTEIN_KINASE_ATP"/>
    <property type="match status" value="1"/>
</dbReference>
<dbReference type="InterPro" id="IPR000719">
    <property type="entry name" value="Prot_kinase_dom"/>
</dbReference>
<evidence type="ECO:0000256" key="8">
    <source>
        <dbReference type="SAM" id="Phobius"/>
    </source>
</evidence>
<dbReference type="InterPro" id="IPR017441">
    <property type="entry name" value="Protein_kinase_ATP_BS"/>
</dbReference>
<feature type="binding site" evidence="6">
    <location>
        <position position="40"/>
    </location>
    <ligand>
        <name>ATP</name>
        <dbReference type="ChEBI" id="CHEBI:30616"/>
    </ligand>
</feature>
<dbReference type="PROSITE" id="PS50011">
    <property type="entry name" value="PROTEIN_KINASE_DOM"/>
    <property type="match status" value="1"/>
</dbReference>
<keyword evidence="5 6" id="KW-0067">ATP-binding</keyword>
<feature type="transmembrane region" description="Helical" evidence="8">
    <location>
        <begin position="653"/>
        <end position="679"/>
    </location>
</feature>
<dbReference type="SMART" id="SM00219">
    <property type="entry name" value="TyrKc"/>
    <property type="match status" value="1"/>
</dbReference>
<keyword evidence="4 10" id="KW-0418">Kinase</keyword>
<evidence type="ECO:0000256" key="6">
    <source>
        <dbReference type="PROSITE-ProRule" id="PRU10141"/>
    </source>
</evidence>
<sequence length="680" mass="76750">MNIPEQIGHYILEHQIGDGGSSVVWLAHHAVLTEHRVAFKFLKDRHPDNVRRFEREAAIGLRLNHPNIIQTYDYGQYEDLYYTMSEYISGSSLTQLIEKQGPIPFETALHIFRQIAAGLDYAHKHKVIHRDIAPKNILIAAESQRVVLIDFGIAREHHSVNSETGSFMGTPGFLSPEHFPNGQPLSHLSDIFTLGIVFYYMLSAAMPWEESGDEFPKVNFTRLISLRERKISNLPGSVDRVLLKMLDPEPARRYPTVQAAVDELDQIFAQHQKPTQTIAPKPTAATPTPLPFHVIGLEPSDVEIILGHSIVRGPLDKSRRHAETMANPQELARLLNAWVAHHPLRLRRPLLGRLARFHRVVHTNLYFYHLHLLYEQRSPAQAQERPDHKMEQFPVESELDRWKIDLPKPSGFQDEPGGQITIPGSIRVIKCATCKGQGTITCPRCKGSRRIMVSRPVVAPLRPPATPATASATPQASAPVRPPGSGVAAGGAPAAPPTLSPPMEQVPEPCPDCSGVGGTKCTKCQGARNLVQEKTFRWSRQRRYLSHHDDHEAVDFDWLVHTCAAEEIYRERHTDGLNPLWEKIQSIQPLINEAKQQVKKDENRIVLSELRIAFIPVTEVLFDLSESDRAHVYQVNIYGFENIIPDDWRLYNWGPITATGITAFALLLTLIMALFVFWLW</sequence>
<dbReference type="eggNOG" id="COG0515">
    <property type="taxonomic scope" value="Bacteria"/>
</dbReference>
<dbReference type="Gene3D" id="3.30.200.20">
    <property type="entry name" value="Phosphorylase Kinase, domain 1"/>
    <property type="match status" value="1"/>
</dbReference>
<dbReference type="HOGENOM" id="CLU_025263_0_0_0"/>